<feature type="compositionally biased region" description="Polar residues" evidence="1">
    <location>
        <begin position="1"/>
        <end position="10"/>
    </location>
</feature>
<dbReference type="SUPFAM" id="SSF52540">
    <property type="entry name" value="P-loop containing nucleoside triphosphate hydrolases"/>
    <property type="match status" value="1"/>
</dbReference>
<dbReference type="InterPro" id="IPR027417">
    <property type="entry name" value="P-loop_NTPase"/>
</dbReference>
<dbReference type="EMBL" id="MTYI01000165">
    <property type="protein sequence ID" value="PNP50162.1"/>
    <property type="molecule type" value="Genomic_DNA"/>
</dbReference>
<dbReference type="Gene3D" id="3.40.50.300">
    <property type="entry name" value="P-loop containing nucleotide triphosphate hydrolases"/>
    <property type="match status" value="1"/>
</dbReference>
<reference evidence="2 3" key="1">
    <citation type="submission" date="2017-02" db="EMBL/GenBank/DDBJ databases">
        <title>Genomes of Trichoderma spp. with biocontrol activity.</title>
        <authorList>
            <person name="Gardiner D."/>
            <person name="Kazan K."/>
            <person name="Vos C."/>
            <person name="Harvey P."/>
        </authorList>
    </citation>
    <scope>NUCLEOTIDE SEQUENCE [LARGE SCALE GENOMIC DNA]</scope>
    <source>
        <strain evidence="2 3">Tr1</strain>
    </source>
</reference>
<evidence type="ECO:0000313" key="2">
    <source>
        <dbReference type="EMBL" id="PNP50162.1"/>
    </source>
</evidence>
<gene>
    <name evidence="2" type="ORF">THARTR1_09151</name>
</gene>
<feature type="region of interest" description="Disordered" evidence="1">
    <location>
        <begin position="1"/>
        <end position="22"/>
    </location>
</feature>
<dbReference type="Proteomes" id="UP000236290">
    <property type="component" value="Unassembled WGS sequence"/>
</dbReference>
<comment type="caution">
    <text evidence="2">The sequence shown here is derived from an EMBL/GenBank/DDBJ whole genome shotgun (WGS) entry which is preliminary data.</text>
</comment>
<proteinExistence type="predicted"/>
<evidence type="ECO:0000313" key="3">
    <source>
        <dbReference type="Proteomes" id="UP000236290"/>
    </source>
</evidence>
<accession>A0A2K0TXB9</accession>
<evidence type="ECO:0000256" key="1">
    <source>
        <dbReference type="SAM" id="MobiDB-lite"/>
    </source>
</evidence>
<organism evidence="2 3">
    <name type="scientific">Trichoderma harzianum</name>
    <name type="common">Hypocrea lixii</name>
    <dbReference type="NCBI Taxonomy" id="5544"/>
    <lineage>
        <taxon>Eukaryota</taxon>
        <taxon>Fungi</taxon>
        <taxon>Dikarya</taxon>
        <taxon>Ascomycota</taxon>
        <taxon>Pezizomycotina</taxon>
        <taxon>Sordariomycetes</taxon>
        <taxon>Hypocreomycetidae</taxon>
        <taxon>Hypocreales</taxon>
        <taxon>Hypocreaceae</taxon>
        <taxon>Trichoderma</taxon>
    </lineage>
</organism>
<dbReference type="OrthoDB" id="275177at2759"/>
<name>A0A2K0TXB9_TRIHA</name>
<dbReference type="AlphaFoldDB" id="A0A2K0TXB9"/>
<feature type="compositionally biased region" description="Basic and acidic residues" evidence="1">
    <location>
        <begin position="11"/>
        <end position="21"/>
    </location>
</feature>
<sequence length="62" mass="6642">MLASANTSSINDHEDGPRSVDNDESWIFFVSGPTGSGKSSVAKFLASKLQARFLEGDDVRVP</sequence>
<protein>
    <submittedName>
        <fullName evidence="2">Uncharacterized protein</fullName>
    </submittedName>
</protein>